<protein>
    <submittedName>
        <fullName evidence="2">Uncharacterized protein</fullName>
    </submittedName>
</protein>
<evidence type="ECO:0000313" key="3">
    <source>
        <dbReference type="Proteomes" id="UP001194468"/>
    </source>
</evidence>
<dbReference type="EMBL" id="WHUW01000009">
    <property type="protein sequence ID" value="KAF8442245.1"/>
    <property type="molecule type" value="Genomic_DNA"/>
</dbReference>
<feature type="region of interest" description="Disordered" evidence="1">
    <location>
        <begin position="40"/>
        <end position="76"/>
    </location>
</feature>
<accession>A0AAD4BY59</accession>
<feature type="region of interest" description="Disordered" evidence="1">
    <location>
        <begin position="94"/>
        <end position="119"/>
    </location>
</feature>
<proteinExistence type="predicted"/>
<reference evidence="2" key="1">
    <citation type="submission" date="2019-10" db="EMBL/GenBank/DDBJ databases">
        <authorList>
            <consortium name="DOE Joint Genome Institute"/>
            <person name="Kuo A."/>
            <person name="Miyauchi S."/>
            <person name="Kiss E."/>
            <person name="Drula E."/>
            <person name="Kohler A."/>
            <person name="Sanchez-Garcia M."/>
            <person name="Andreopoulos B."/>
            <person name="Barry K.W."/>
            <person name="Bonito G."/>
            <person name="Buee M."/>
            <person name="Carver A."/>
            <person name="Chen C."/>
            <person name="Cichocki N."/>
            <person name="Clum A."/>
            <person name="Culley D."/>
            <person name="Crous P.W."/>
            <person name="Fauchery L."/>
            <person name="Girlanda M."/>
            <person name="Hayes R."/>
            <person name="Keri Z."/>
            <person name="LaButti K."/>
            <person name="Lipzen A."/>
            <person name="Lombard V."/>
            <person name="Magnuson J."/>
            <person name="Maillard F."/>
            <person name="Morin E."/>
            <person name="Murat C."/>
            <person name="Nolan M."/>
            <person name="Ohm R."/>
            <person name="Pangilinan J."/>
            <person name="Pereira M."/>
            <person name="Perotto S."/>
            <person name="Peter M."/>
            <person name="Riley R."/>
            <person name="Sitrit Y."/>
            <person name="Stielow B."/>
            <person name="Szollosi G."/>
            <person name="Zifcakova L."/>
            <person name="Stursova M."/>
            <person name="Spatafora J.W."/>
            <person name="Tedersoo L."/>
            <person name="Vaario L.-M."/>
            <person name="Yamada A."/>
            <person name="Yan M."/>
            <person name="Wang P."/>
            <person name="Xu J."/>
            <person name="Bruns T."/>
            <person name="Baldrian P."/>
            <person name="Vilgalys R."/>
            <person name="Henrissat B."/>
            <person name="Grigoriev I.V."/>
            <person name="Hibbett D."/>
            <person name="Nagy L.G."/>
            <person name="Martin F.M."/>
        </authorList>
    </citation>
    <scope>NUCLEOTIDE SEQUENCE</scope>
    <source>
        <strain evidence="2">BED1</strain>
    </source>
</reference>
<evidence type="ECO:0000256" key="1">
    <source>
        <dbReference type="SAM" id="MobiDB-lite"/>
    </source>
</evidence>
<feature type="region of interest" description="Disordered" evidence="1">
    <location>
        <begin position="154"/>
        <end position="176"/>
    </location>
</feature>
<organism evidence="2 3">
    <name type="scientific">Boletus edulis BED1</name>
    <dbReference type="NCBI Taxonomy" id="1328754"/>
    <lineage>
        <taxon>Eukaryota</taxon>
        <taxon>Fungi</taxon>
        <taxon>Dikarya</taxon>
        <taxon>Basidiomycota</taxon>
        <taxon>Agaricomycotina</taxon>
        <taxon>Agaricomycetes</taxon>
        <taxon>Agaricomycetidae</taxon>
        <taxon>Boletales</taxon>
        <taxon>Boletineae</taxon>
        <taxon>Boletaceae</taxon>
        <taxon>Boletoideae</taxon>
        <taxon>Boletus</taxon>
    </lineage>
</organism>
<gene>
    <name evidence="2" type="ORF">L210DRAFT_499006</name>
</gene>
<reference evidence="2" key="2">
    <citation type="journal article" date="2020" name="Nat. Commun.">
        <title>Large-scale genome sequencing of mycorrhizal fungi provides insights into the early evolution of symbiotic traits.</title>
        <authorList>
            <person name="Miyauchi S."/>
            <person name="Kiss E."/>
            <person name="Kuo A."/>
            <person name="Drula E."/>
            <person name="Kohler A."/>
            <person name="Sanchez-Garcia M."/>
            <person name="Morin E."/>
            <person name="Andreopoulos B."/>
            <person name="Barry K.W."/>
            <person name="Bonito G."/>
            <person name="Buee M."/>
            <person name="Carver A."/>
            <person name="Chen C."/>
            <person name="Cichocki N."/>
            <person name="Clum A."/>
            <person name="Culley D."/>
            <person name="Crous P.W."/>
            <person name="Fauchery L."/>
            <person name="Girlanda M."/>
            <person name="Hayes R.D."/>
            <person name="Keri Z."/>
            <person name="LaButti K."/>
            <person name="Lipzen A."/>
            <person name="Lombard V."/>
            <person name="Magnuson J."/>
            <person name="Maillard F."/>
            <person name="Murat C."/>
            <person name="Nolan M."/>
            <person name="Ohm R.A."/>
            <person name="Pangilinan J."/>
            <person name="Pereira M.F."/>
            <person name="Perotto S."/>
            <person name="Peter M."/>
            <person name="Pfister S."/>
            <person name="Riley R."/>
            <person name="Sitrit Y."/>
            <person name="Stielow J.B."/>
            <person name="Szollosi G."/>
            <person name="Zifcakova L."/>
            <person name="Stursova M."/>
            <person name="Spatafora J.W."/>
            <person name="Tedersoo L."/>
            <person name="Vaario L.M."/>
            <person name="Yamada A."/>
            <person name="Yan M."/>
            <person name="Wang P."/>
            <person name="Xu J."/>
            <person name="Bruns T."/>
            <person name="Baldrian P."/>
            <person name="Vilgalys R."/>
            <person name="Dunand C."/>
            <person name="Henrissat B."/>
            <person name="Grigoriev I.V."/>
            <person name="Hibbett D."/>
            <person name="Nagy L.G."/>
            <person name="Martin F.M."/>
        </authorList>
    </citation>
    <scope>NUCLEOTIDE SEQUENCE</scope>
    <source>
        <strain evidence="2">BED1</strain>
    </source>
</reference>
<feature type="compositionally biased region" description="Polar residues" evidence="1">
    <location>
        <begin position="156"/>
        <end position="171"/>
    </location>
</feature>
<sequence>MLMSTTDVANAVMFPKYGHIPPTMTVSSKPFVVSSVSTQRYAPSKRTRAQKLPPVPPPTLTRERSSTPQGVSTKQTYRPGSFVLPVVERRRPSPNPVLIPAPNMTTRVQKSPPLSPVSSAYRSFPEKTFVPRRRSYVPRSRIYQSSVDVSVRAPTGSRNPVISRQQPSVSTGMAKRTGRIKDTDIYTKKPLVIGECRAGMPTKNPWRTAPKPITYPPATWSPPPSPDLSSFRSQSWKIVVDGDVKRTESPFTMSDTSSITGTPGDSCWTSRISSPTRGLSAVVSHTTCAATIITPSRNTTASSIATLSKVMDIRAPAPTRISKTDIRTRTTARYVVEFARTFFSTSTSQ</sequence>
<feature type="compositionally biased region" description="Polar residues" evidence="1">
    <location>
        <begin position="66"/>
        <end position="76"/>
    </location>
</feature>
<name>A0AAD4BY59_BOLED</name>
<keyword evidence="3" id="KW-1185">Reference proteome</keyword>
<dbReference type="Proteomes" id="UP001194468">
    <property type="component" value="Unassembled WGS sequence"/>
</dbReference>
<dbReference type="AlphaFoldDB" id="A0AAD4BY59"/>
<comment type="caution">
    <text evidence="2">The sequence shown here is derived from an EMBL/GenBank/DDBJ whole genome shotgun (WGS) entry which is preliminary data.</text>
</comment>
<evidence type="ECO:0000313" key="2">
    <source>
        <dbReference type="EMBL" id="KAF8442245.1"/>
    </source>
</evidence>